<dbReference type="EMBL" id="JAZGSY010000050">
    <property type="protein sequence ID" value="KAL1842218.1"/>
    <property type="molecule type" value="Genomic_DNA"/>
</dbReference>
<dbReference type="PROSITE" id="PS50157">
    <property type="entry name" value="ZINC_FINGER_C2H2_2"/>
    <property type="match status" value="1"/>
</dbReference>
<accession>A0ABR3VKK1</accession>
<keyword evidence="1" id="KW-0863">Zinc-finger</keyword>
<protein>
    <recommendedName>
        <fullName evidence="3">C2H2-type domain-containing protein</fullName>
    </recommendedName>
</protein>
<name>A0ABR3VKK1_HUMIN</name>
<dbReference type="InterPro" id="IPR013087">
    <property type="entry name" value="Znf_C2H2_type"/>
</dbReference>
<evidence type="ECO:0000256" key="1">
    <source>
        <dbReference type="PROSITE-ProRule" id="PRU00042"/>
    </source>
</evidence>
<reference evidence="4 5" key="1">
    <citation type="journal article" date="2024" name="Commun. Biol.">
        <title>Comparative genomic analysis of thermophilic fungi reveals convergent evolutionary adaptations and gene losses.</title>
        <authorList>
            <person name="Steindorff A.S."/>
            <person name="Aguilar-Pontes M.V."/>
            <person name="Robinson A.J."/>
            <person name="Andreopoulos B."/>
            <person name="LaButti K."/>
            <person name="Kuo A."/>
            <person name="Mondo S."/>
            <person name="Riley R."/>
            <person name="Otillar R."/>
            <person name="Haridas S."/>
            <person name="Lipzen A."/>
            <person name="Grimwood J."/>
            <person name="Schmutz J."/>
            <person name="Clum A."/>
            <person name="Reid I.D."/>
            <person name="Moisan M.C."/>
            <person name="Butler G."/>
            <person name="Nguyen T.T.M."/>
            <person name="Dewar K."/>
            <person name="Conant G."/>
            <person name="Drula E."/>
            <person name="Henrissat B."/>
            <person name="Hansel C."/>
            <person name="Singer S."/>
            <person name="Hutchinson M.I."/>
            <person name="de Vries R.P."/>
            <person name="Natvig D.O."/>
            <person name="Powell A.J."/>
            <person name="Tsang A."/>
            <person name="Grigoriev I.V."/>
        </authorList>
    </citation>
    <scope>NUCLEOTIDE SEQUENCE [LARGE SCALE GENOMIC DNA]</scope>
    <source>
        <strain evidence="4 5">CBS 620.91</strain>
    </source>
</reference>
<sequence>MSTSSIEDAARSDTDIFLVATGSQHAMIEYEAPQTSCLLPQPFDTSKSGTDDTALRPPEYGANMVPLGILFPGAGPEFASNKTKEEVFQNYQALDVEIPVRTHAGNLSTPPLENESNSTVRPATTSRPLRSSTTSKAEEKAKYRCKFTGCGRGASRQADLERHYATVHFAVFGSDGPDALPTDKKKRKYVCDYKMCARHTEPFLRQDHFRDHLRFFHKEDIPRRGARDEGDEWWETRAPCAVSKGWWRCSKCLRRVTMKKHGFTCPDCGRTCERQRQEYRVKLQEKFPAPAAAYALSLDKNAAARSVAASV</sequence>
<gene>
    <name evidence="4" type="ORF">VTJ49DRAFT_5830</name>
</gene>
<feature type="domain" description="C2H2-type" evidence="3">
    <location>
        <begin position="143"/>
        <end position="168"/>
    </location>
</feature>
<evidence type="ECO:0000313" key="4">
    <source>
        <dbReference type="EMBL" id="KAL1842218.1"/>
    </source>
</evidence>
<evidence type="ECO:0000313" key="5">
    <source>
        <dbReference type="Proteomes" id="UP001583172"/>
    </source>
</evidence>
<keyword evidence="1" id="KW-0862">Zinc</keyword>
<dbReference type="SMART" id="SM00355">
    <property type="entry name" value="ZnF_C2H2"/>
    <property type="match status" value="2"/>
</dbReference>
<feature type="region of interest" description="Disordered" evidence="2">
    <location>
        <begin position="104"/>
        <end position="136"/>
    </location>
</feature>
<proteinExistence type="predicted"/>
<evidence type="ECO:0000256" key="2">
    <source>
        <dbReference type="SAM" id="MobiDB-lite"/>
    </source>
</evidence>
<evidence type="ECO:0000259" key="3">
    <source>
        <dbReference type="PROSITE" id="PS50157"/>
    </source>
</evidence>
<organism evidence="4 5">
    <name type="scientific">Humicola insolens</name>
    <name type="common">Soft-rot fungus</name>
    <dbReference type="NCBI Taxonomy" id="85995"/>
    <lineage>
        <taxon>Eukaryota</taxon>
        <taxon>Fungi</taxon>
        <taxon>Dikarya</taxon>
        <taxon>Ascomycota</taxon>
        <taxon>Pezizomycotina</taxon>
        <taxon>Sordariomycetes</taxon>
        <taxon>Sordariomycetidae</taxon>
        <taxon>Sordariales</taxon>
        <taxon>Chaetomiaceae</taxon>
        <taxon>Mycothermus</taxon>
    </lineage>
</organism>
<keyword evidence="5" id="KW-1185">Reference proteome</keyword>
<feature type="compositionally biased region" description="Low complexity" evidence="2">
    <location>
        <begin position="121"/>
        <end position="135"/>
    </location>
</feature>
<dbReference type="Gene3D" id="3.30.160.60">
    <property type="entry name" value="Classic Zinc Finger"/>
    <property type="match status" value="1"/>
</dbReference>
<dbReference type="Proteomes" id="UP001583172">
    <property type="component" value="Unassembled WGS sequence"/>
</dbReference>
<comment type="caution">
    <text evidence="4">The sequence shown here is derived from an EMBL/GenBank/DDBJ whole genome shotgun (WGS) entry which is preliminary data.</text>
</comment>
<keyword evidence="1" id="KW-0479">Metal-binding</keyword>
<feature type="compositionally biased region" description="Polar residues" evidence="2">
    <location>
        <begin position="105"/>
        <end position="120"/>
    </location>
</feature>